<dbReference type="EMBL" id="CP001998">
    <property type="protein sequence ID" value="ADE54081.1"/>
    <property type="molecule type" value="Genomic_DNA"/>
</dbReference>
<sequence length="408" mass="43237">MAEKATLLSKLPPVAKSKGTQTSSNSKSGGLLSKIESEDSQVNANAGLQVEQTTVAQPQASTPSTQSEELVQATEAVPSEAEASITGFQVVTYASFVLTFCMAGFAAVMLWRKSMKILEPRFMVSVRALSVASAAAGLLTFFATFLYTSYLRNDGATLPLVVTMLTWSVLGCAIGVILNYLLTPQNKPEKASIIIDSAAYVVIFVLAMLAVSNSLTANAATIFALLACFLFIVPIARSFTTFRTAKARHPELRETSDTVLIYSLLFIPALLPVLSFLKVVGISAELTQFLFNFITFDFLLVAGLTMLASADIVEAADAAGEAKKEVATPKETPAAAPTPKASPSKSEPVVEFSNPGAAKKPATPKKLPPRKPVPNRPVAPKKPAARGNDNPTNAPSGVKAPAKPKKRF</sequence>
<dbReference type="HOGENOM" id="CLU_673888_0_0_0"/>
<name>D5EHP0_CORAD</name>
<feature type="transmembrane region" description="Helical" evidence="2">
    <location>
        <begin position="124"/>
        <end position="148"/>
    </location>
</feature>
<feature type="transmembrane region" description="Helical" evidence="2">
    <location>
        <begin position="193"/>
        <end position="211"/>
    </location>
</feature>
<feature type="transmembrane region" description="Helical" evidence="2">
    <location>
        <begin position="259"/>
        <end position="277"/>
    </location>
</feature>
<feature type="transmembrane region" description="Helical" evidence="2">
    <location>
        <begin position="90"/>
        <end position="112"/>
    </location>
</feature>
<dbReference type="eggNOG" id="COG3266">
    <property type="taxonomic scope" value="Bacteria"/>
</dbReference>
<dbReference type="RefSeq" id="WP_013042803.1">
    <property type="nucleotide sequence ID" value="NC_014008.1"/>
</dbReference>
<protein>
    <submittedName>
        <fullName evidence="3">Uncharacterized protein</fullName>
    </submittedName>
</protein>
<dbReference type="STRING" id="583355.Caka_1059"/>
<dbReference type="KEGG" id="caa:Caka_1059"/>
<keyword evidence="2" id="KW-0472">Membrane</keyword>
<keyword evidence="4" id="KW-1185">Reference proteome</keyword>
<reference evidence="3 4" key="1">
    <citation type="journal article" date="2010" name="Stand. Genomic Sci.">
        <title>Complete genome sequence of Coraliomargarita akajimensis type strain (04OKA010-24).</title>
        <authorList>
            <person name="Mavromatis K."/>
            <person name="Abt B."/>
            <person name="Brambilla E."/>
            <person name="Lapidus A."/>
            <person name="Copeland A."/>
            <person name="Deshpande S."/>
            <person name="Nolan M."/>
            <person name="Lucas S."/>
            <person name="Tice H."/>
            <person name="Cheng J.F."/>
            <person name="Han C."/>
            <person name="Detter J.C."/>
            <person name="Woyke T."/>
            <person name="Goodwin L."/>
            <person name="Pitluck S."/>
            <person name="Held B."/>
            <person name="Brettin T."/>
            <person name="Tapia R."/>
            <person name="Ivanova N."/>
            <person name="Mikhailova N."/>
            <person name="Pati A."/>
            <person name="Liolios K."/>
            <person name="Chen A."/>
            <person name="Palaniappan K."/>
            <person name="Land M."/>
            <person name="Hauser L."/>
            <person name="Chang Y.J."/>
            <person name="Jeffries C.D."/>
            <person name="Rohde M."/>
            <person name="Goker M."/>
            <person name="Bristow J."/>
            <person name="Eisen J.A."/>
            <person name="Markowitz V."/>
            <person name="Hugenholtz P."/>
            <person name="Klenk H.P."/>
            <person name="Kyrpides N.C."/>
        </authorList>
    </citation>
    <scope>NUCLEOTIDE SEQUENCE [LARGE SCALE GENOMIC DNA]</scope>
    <source>
        <strain evidence="4">DSM 45221 / IAM 15411 / JCM 23193 / KCTC 12865</strain>
    </source>
</reference>
<dbReference type="Proteomes" id="UP000000925">
    <property type="component" value="Chromosome"/>
</dbReference>
<feature type="transmembrane region" description="Helical" evidence="2">
    <location>
        <begin position="160"/>
        <end position="181"/>
    </location>
</feature>
<feature type="compositionally biased region" description="Low complexity" evidence="1">
    <location>
        <begin position="23"/>
        <end position="34"/>
    </location>
</feature>
<accession>D5EHP0</accession>
<evidence type="ECO:0000256" key="2">
    <source>
        <dbReference type="SAM" id="Phobius"/>
    </source>
</evidence>
<evidence type="ECO:0000313" key="3">
    <source>
        <dbReference type="EMBL" id="ADE54081.1"/>
    </source>
</evidence>
<feature type="compositionally biased region" description="Low complexity" evidence="1">
    <location>
        <begin position="329"/>
        <end position="347"/>
    </location>
</feature>
<feature type="region of interest" description="Disordered" evidence="1">
    <location>
        <begin position="324"/>
        <end position="408"/>
    </location>
</feature>
<evidence type="ECO:0000313" key="4">
    <source>
        <dbReference type="Proteomes" id="UP000000925"/>
    </source>
</evidence>
<proteinExistence type="predicted"/>
<evidence type="ECO:0000256" key="1">
    <source>
        <dbReference type="SAM" id="MobiDB-lite"/>
    </source>
</evidence>
<feature type="compositionally biased region" description="Low complexity" evidence="1">
    <location>
        <begin position="355"/>
        <end position="365"/>
    </location>
</feature>
<feature type="transmembrane region" description="Helical" evidence="2">
    <location>
        <begin position="217"/>
        <end position="239"/>
    </location>
</feature>
<feature type="region of interest" description="Disordered" evidence="1">
    <location>
        <begin position="1"/>
        <end position="35"/>
    </location>
</feature>
<dbReference type="OrthoDB" id="9918873at2"/>
<dbReference type="AlphaFoldDB" id="D5EHP0"/>
<organism evidence="3 4">
    <name type="scientific">Coraliomargarita akajimensis (strain DSM 45221 / IAM 15411 / JCM 23193 / KCTC 12865 / 04OKA010-24)</name>
    <dbReference type="NCBI Taxonomy" id="583355"/>
    <lineage>
        <taxon>Bacteria</taxon>
        <taxon>Pseudomonadati</taxon>
        <taxon>Verrucomicrobiota</taxon>
        <taxon>Opitutia</taxon>
        <taxon>Puniceicoccales</taxon>
        <taxon>Coraliomargaritaceae</taxon>
        <taxon>Coraliomargarita</taxon>
    </lineage>
</organism>
<feature type="transmembrane region" description="Helical" evidence="2">
    <location>
        <begin position="289"/>
        <end position="308"/>
    </location>
</feature>
<keyword evidence="2" id="KW-1133">Transmembrane helix</keyword>
<keyword evidence="2" id="KW-0812">Transmembrane</keyword>
<gene>
    <name evidence="3" type="ordered locus">Caka_1059</name>
</gene>